<sequence length="324" mass="36890">MSQPRRQVCLNITEVEFHSIRALFSHSEWDFDSCVVFNNLKEENTDEEIRAGQNVSATSDNNPDINEQQAAGGDPGHGGDDAMPEINDQESVSRPSQIYEDLSSDDEENETESIPRRSHRKHNDSRPKDSSPTQRNFSPTQRRRIKALPPLESEDSERPVDRRSPSTPTASGYPMPTERFQRRIIQLLVEIRNNLRKEDHGRRVEEEQGEFEVPEIQFDNSLYDRELQKKMRAKMRLIGGTSLGDLDKNAMKRCMTNGLMAKINLKGKKGKYAFGNTNICRIIKDGVIQSHPNATEANIFDEMNRFLKYAPGRIGGGGRGKESW</sequence>
<reference evidence="2" key="1">
    <citation type="submission" date="2022-08" db="UniProtKB">
        <authorList>
            <consortium name="EnsemblMetazoa"/>
        </authorList>
    </citation>
    <scope>IDENTIFICATION</scope>
    <source>
        <strain evidence="2">05x7-T-G4-1.051#20</strain>
    </source>
</reference>
<feature type="region of interest" description="Disordered" evidence="1">
    <location>
        <begin position="45"/>
        <end position="177"/>
    </location>
</feature>
<feature type="compositionally biased region" description="Acidic residues" evidence="1">
    <location>
        <begin position="102"/>
        <end position="111"/>
    </location>
</feature>
<protein>
    <recommendedName>
        <fullName evidence="4">DUF4806 domain-containing protein</fullName>
    </recommendedName>
</protein>
<feature type="compositionally biased region" description="Polar residues" evidence="1">
    <location>
        <begin position="130"/>
        <end position="140"/>
    </location>
</feature>
<dbReference type="AlphaFoldDB" id="A0A8W8P3Q6"/>
<accession>A0A8W8P3Q6</accession>
<feature type="compositionally biased region" description="Polar residues" evidence="1">
    <location>
        <begin position="53"/>
        <end position="69"/>
    </location>
</feature>
<dbReference type="Proteomes" id="UP000005408">
    <property type="component" value="Unassembled WGS sequence"/>
</dbReference>
<evidence type="ECO:0000313" key="2">
    <source>
        <dbReference type="EnsemblMetazoa" id="G9571.1:cds"/>
    </source>
</evidence>
<organism evidence="2 3">
    <name type="scientific">Magallana gigas</name>
    <name type="common">Pacific oyster</name>
    <name type="synonym">Crassostrea gigas</name>
    <dbReference type="NCBI Taxonomy" id="29159"/>
    <lineage>
        <taxon>Eukaryota</taxon>
        <taxon>Metazoa</taxon>
        <taxon>Spiralia</taxon>
        <taxon>Lophotrochozoa</taxon>
        <taxon>Mollusca</taxon>
        <taxon>Bivalvia</taxon>
        <taxon>Autobranchia</taxon>
        <taxon>Pteriomorphia</taxon>
        <taxon>Ostreida</taxon>
        <taxon>Ostreoidea</taxon>
        <taxon>Ostreidae</taxon>
        <taxon>Magallana</taxon>
    </lineage>
</organism>
<evidence type="ECO:0000256" key="1">
    <source>
        <dbReference type="SAM" id="MobiDB-lite"/>
    </source>
</evidence>
<dbReference type="EnsemblMetazoa" id="G9571.1">
    <property type="protein sequence ID" value="G9571.1:cds"/>
    <property type="gene ID" value="G9571"/>
</dbReference>
<name>A0A8W8P3Q6_MAGGI</name>
<evidence type="ECO:0000313" key="3">
    <source>
        <dbReference type="Proteomes" id="UP000005408"/>
    </source>
</evidence>
<proteinExistence type="predicted"/>
<evidence type="ECO:0008006" key="4">
    <source>
        <dbReference type="Google" id="ProtNLM"/>
    </source>
</evidence>
<keyword evidence="3" id="KW-1185">Reference proteome</keyword>